<evidence type="ECO:0000256" key="1">
    <source>
        <dbReference type="SAM" id="MobiDB-lite"/>
    </source>
</evidence>
<evidence type="ECO:0000313" key="3">
    <source>
        <dbReference type="Proteomes" id="UP001500064"/>
    </source>
</evidence>
<keyword evidence="3" id="KW-1185">Reference proteome</keyword>
<comment type="caution">
    <text evidence="2">The sequence shown here is derived from an EMBL/GenBank/DDBJ whole genome shotgun (WGS) entry which is preliminary data.</text>
</comment>
<feature type="compositionally biased region" description="Polar residues" evidence="1">
    <location>
        <begin position="84"/>
        <end position="95"/>
    </location>
</feature>
<name>A0ABN2F5U6_9ACTN</name>
<organism evidence="2 3">
    <name type="scientific">Nonomuraea maheshkhaliensis</name>
    <dbReference type="NCBI Taxonomy" id="419590"/>
    <lineage>
        <taxon>Bacteria</taxon>
        <taxon>Bacillati</taxon>
        <taxon>Actinomycetota</taxon>
        <taxon>Actinomycetes</taxon>
        <taxon>Streptosporangiales</taxon>
        <taxon>Streptosporangiaceae</taxon>
        <taxon>Nonomuraea</taxon>
    </lineage>
</organism>
<gene>
    <name evidence="2" type="ORF">GCM10009733_031180</name>
</gene>
<reference evidence="2 3" key="1">
    <citation type="journal article" date="2019" name="Int. J. Syst. Evol. Microbiol.">
        <title>The Global Catalogue of Microorganisms (GCM) 10K type strain sequencing project: providing services to taxonomists for standard genome sequencing and annotation.</title>
        <authorList>
            <consortium name="The Broad Institute Genomics Platform"/>
            <consortium name="The Broad Institute Genome Sequencing Center for Infectious Disease"/>
            <person name="Wu L."/>
            <person name="Ma J."/>
        </authorList>
    </citation>
    <scope>NUCLEOTIDE SEQUENCE [LARGE SCALE GENOMIC DNA]</scope>
    <source>
        <strain evidence="2 3">JCM 13929</strain>
    </source>
</reference>
<feature type="region of interest" description="Disordered" evidence="1">
    <location>
        <begin position="82"/>
        <end position="102"/>
    </location>
</feature>
<proteinExistence type="predicted"/>
<sequence length="102" mass="10360">MAAGAAAAGVATVMVNIAAATAAARMKARESIVLLGDIAAILDAAGWAARNARHMRVVDTANASEGRYIAGMAVIRARPGRIPASSTSTTLNRYTHASPEGL</sequence>
<protein>
    <submittedName>
        <fullName evidence="2">Uncharacterized protein</fullName>
    </submittedName>
</protein>
<dbReference type="EMBL" id="BAAAMU010000019">
    <property type="protein sequence ID" value="GAA1632052.1"/>
    <property type="molecule type" value="Genomic_DNA"/>
</dbReference>
<accession>A0ABN2F5U6</accession>
<dbReference type="Proteomes" id="UP001500064">
    <property type="component" value="Unassembled WGS sequence"/>
</dbReference>
<evidence type="ECO:0000313" key="2">
    <source>
        <dbReference type="EMBL" id="GAA1632052.1"/>
    </source>
</evidence>